<comment type="caution">
    <text evidence="1">The sequence shown here is derived from an EMBL/GenBank/DDBJ whole genome shotgun (WGS) entry which is preliminary data.</text>
</comment>
<dbReference type="AlphaFoldDB" id="A0A5B7DJT4"/>
<name>A0A5B7DJT4_PORTR</name>
<sequence length="101" mass="11455">MFTTSFGFSFAFTDHPPELAFNFAILHVLEQRVQNPTCIPNTLDLFLTSNHSAYAVTLSSPLWSSDHLISVFFPISPIHAPDSPKRRRVLWNCDVKSYGNK</sequence>
<dbReference type="EMBL" id="VSRR010001025">
    <property type="protein sequence ID" value="MPC21851.1"/>
    <property type="molecule type" value="Genomic_DNA"/>
</dbReference>
<reference evidence="1 2" key="1">
    <citation type="submission" date="2019-05" db="EMBL/GenBank/DDBJ databases">
        <title>Another draft genome of Portunus trituberculatus and its Hox gene families provides insights of decapod evolution.</title>
        <authorList>
            <person name="Jeong J.-H."/>
            <person name="Song I."/>
            <person name="Kim S."/>
            <person name="Choi T."/>
            <person name="Kim D."/>
            <person name="Ryu S."/>
            <person name="Kim W."/>
        </authorList>
    </citation>
    <scope>NUCLEOTIDE SEQUENCE [LARGE SCALE GENOMIC DNA]</scope>
    <source>
        <tissue evidence="1">Muscle</tissue>
    </source>
</reference>
<dbReference type="Proteomes" id="UP000324222">
    <property type="component" value="Unassembled WGS sequence"/>
</dbReference>
<gene>
    <name evidence="1" type="ORF">E2C01_014853</name>
</gene>
<evidence type="ECO:0000313" key="1">
    <source>
        <dbReference type="EMBL" id="MPC21851.1"/>
    </source>
</evidence>
<keyword evidence="2" id="KW-1185">Reference proteome</keyword>
<proteinExistence type="predicted"/>
<evidence type="ECO:0000313" key="2">
    <source>
        <dbReference type="Proteomes" id="UP000324222"/>
    </source>
</evidence>
<organism evidence="1 2">
    <name type="scientific">Portunus trituberculatus</name>
    <name type="common">Swimming crab</name>
    <name type="synonym">Neptunus trituberculatus</name>
    <dbReference type="NCBI Taxonomy" id="210409"/>
    <lineage>
        <taxon>Eukaryota</taxon>
        <taxon>Metazoa</taxon>
        <taxon>Ecdysozoa</taxon>
        <taxon>Arthropoda</taxon>
        <taxon>Crustacea</taxon>
        <taxon>Multicrustacea</taxon>
        <taxon>Malacostraca</taxon>
        <taxon>Eumalacostraca</taxon>
        <taxon>Eucarida</taxon>
        <taxon>Decapoda</taxon>
        <taxon>Pleocyemata</taxon>
        <taxon>Brachyura</taxon>
        <taxon>Eubrachyura</taxon>
        <taxon>Portunoidea</taxon>
        <taxon>Portunidae</taxon>
        <taxon>Portuninae</taxon>
        <taxon>Portunus</taxon>
    </lineage>
</organism>
<protein>
    <submittedName>
        <fullName evidence="1">Uncharacterized protein</fullName>
    </submittedName>
</protein>
<accession>A0A5B7DJT4</accession>